<organism evidence="1 2">
    <name type="scientific">Hymenobacter negativus</name>
    <dbReference type="NCBI Taxonomy" id="2795026"/>
    <lineage>
        <taxon>Bacteria</taxon>
        <taxon>Pseudomonadati</taxon>
        <taxon>Bacteroidota</taxon>
        <taxon>Cytophagia</taxon>
        <taxon>Cytophagales</taxon>
        <taxon>Hymenobacteraceae</taxon>
        <taxon>Hymenobacter</taxon>
    </lineage>
</organism>
<evidence type="ECO:0000313" key="2">
    <source>
        <dbReference type="Proteomes" id="UP000625631"/>
    </source>
</evidence>
<accession>A0ABS0QBN7</accession>
<dbReference type="RefSeq" id="WP_198076465.1">
    <property type="nucleotide sequence ID" value="NZ_JAEDAE010000009.1"/>
</dbReference>
<name>A0ABS0QBN7_9BACT</name>
<protein>
    <recommendedName>
        <fullName evidence="3">DUF2019 domain-containing protein</fullName>
    </recommendedName>
</protein>
<comment type="caution">
    <text evidence="1">The sequence shown here is derived from an EMBL/GenBank/DDBJ whole genome shotgun (WGS) entry which is preliminary data.</text>
</comment>
<evidence type="ECO:0008006" key="3">
    <source>
        <dbReference type="Google" id="ProtNLM"/>
    </source>
</evidence>
<evidence type="ECO:0000313" key="1">
    <source>
        <dbReference type="EMBL" id="MBH8559857.1"/>
    </source>
</evidence>
<gene>
    <name evidence="1" type="ORF">I7X13_17490</name>
</gene>
<keyword evidence="2" id="KW-1185">Reference proteome</keyword>
<dbReference type="Proteomes" id="UP000625631">
    <property type="component" value="Unassembled WGS sequence"/>
</dbReference>
<dbReference type="EMBL" id="JAEDAE010000009">
    <property type="protein sequence ID" value="MBH8559857.1"/>
    <property type="molecule type" value="Genomic_DNA"/>
</dbReference>
<sequence length="137" mass="15127">MKTHVTPGTAAAVLAARVCGLRADLLAALVHNPLFTPDEQLVGNHSAYECECPERLALWLRNVQHEAARRERLQAAQAHDLARLLKHPQLDQQCAAALPLLFARATTEAKRAQVLGQVWLMVLERAGRIGYHGEILN</sequence>
<reference evidence="1 2" key="1">
    <citation type="submission" date="2020-12" db="EMBL/GenBank/DDBJ databases">
        <title>Hymenobacter sp.</title>
        <authorList>
            <person name="Kim M.K."/>
        </authorList>
    </citation>
    <scope>NUCLEOTIDE SEQUENCE [LARGE SCALE GENOMIC DNA]</scope>
    <source>
        <strain evidence="1 2">BT442</strain>
    </source>
</reference>
<proteinExistence type="predicted"/>